<dbReference type="GO" id="GO:0000270">
    <property type="term" value="P:peptidoglycan metabolic process"/>
    <property type="evidence" value="ECO:0007669"/>
    <property type="project" value="TreeGrafter"/>
</dbReference>
<dbReference type="InterPro" id="IPR003848">
    <property type="entry name" value="DUF218"/>
</dbReference>
<reference evidence="2 3" key="1">
    <citation type="submission" date="2020-04" db="EMBL/GenBank/DDBJ databases">
        <title>Rhodospirillaceae bacterium KN72 isolated from deep sea.</title>
        <authorList>
            <person name="Zhang D.-C."/>
        </authorList>
    </citation>
    <scope>NUCLEOTIDE SEQUENCE [LARGE SCALE GENOMIC DNA]</scope>
    <source>
        <strain evidence="2 3">KN72</strain>
    </source>
</reference>
<dbReference type="RefSeq" id="WP_169623825.1">
    <property type="nucleotide sequence ID" value="NZ_JABBNT010000001.1"/>
</dbReference>
<protein>
    <submittedName>
        <fullName evidence="2">YdcF family protein</fullName>
    </submittedName>
</protein>
<dbReference type="GO" id="GO:0043164">
    <property type="term" value="P:Gram-negative-bacterium-type cell wall biogenesis"/>
    <property type="evidence" value="ECO:0007669"/>
    <property type="project" value="TreeGrafter"/>
</dbReference>
<dbReference type="CDD" id="cd06259">
    <property type="entry name" value="YdcF-like"/>
    <property type="match status" value="1"/>
</dbReference>
<proteinExistence type="predicted"/>
<dbReference type="GO" id="GO:0005886">
    <property type="term" value="C:plasma membrane"/>
    <property type="evidence" value="ECO:0007669"/>
    <property type="project" value="TreeGrafter"/>
</dbReference>
<dbReference type="PANTHER" id="PTHR30336:SF4">
    <property type="entry name" value="ENVELOPE BIOGENESIS FACTOR ELYC"/>
    <property type="match status" value="1"/>
</dbReference>
<name>A0A7Y0DXU1_9PROT</name>
<evidence type="ECO:0000313" key="2">
    <source>
        <dbReference type="EMBL" id="NMM43556.1"/>
    </source>
</evidence>
<feature type="domain" description="DUF218" evidence="1">
    <location>
        <begin position="49"/>
        <end position="169"/>
    </location>
</feature>
<dbReference type="AlphaFoldDB" id="A0A7Y0DXU1"/>
<accession>A0A7Y0DXU1</accession>
<sequence length="207" mass="22498">MASGLGKPKRKRHGLALIVALAAAAWAVGFVIFAETIPETTPPATAKTDVIVVLTGGSLRLEAGLALLEQGAAKKLFVSGVHRGVDVEELLRLQKRSPDRLQCCIVLGHDAADTIGNAEETAAWLKQQNVKSIRLVTAGYHMPRSMLEFRSAMPDLIILPHPVSPDHVKHEIWYRYPGTALLIAGEYTKFLLAWARHAAQSLISDIV</sequence>
<dbReference type="InterPro" id="IPR051599">
    <property type="entry name" value="Cell_Envelope_Assoc"/>
</dbReference>
<dbReference type="InterPro" id="IPR014729">
    <property type="entry name" value="Rossmann-like_a/b/a_fold"/>
</dbReference>
<organism evidence="2 3">
    <name type="scientific">Pacificispira spongiicola</name>
    <dbReference type="NCBI Taxonomy" id="2729598"/>
    <lineage>
        <taxon>Bacteria</taxon>
        <taxon>Pseudomonadati</taxon>
        <taxon>Pseudomonadota</taxon>
        <taxon>Alphaproteobacteria</taxon>
        <taxon>Rhodospirillales</taxon>
        <taxon>Rhodospirillaceae</taxon>
        <taxon>Pacificispira</taxon>
    </lineage>
</organism>
<dbReference type="PANTHER" id="PTHR30336">
    <property type="entry name" value="INNER MEMBRANE PROTEIN, PROBABLE PERMEASE"/>
    <property type="match status" value="1"/>
</dbReference>
<dbReference type="Gene3D" id="3.40.50.620">
    <property type="entry name" value="HUPs"/>
    <property type="match status" value="1"/>
</dbReference>
<comment type="caution">
    <text evidence="2">The sequence shown here is derived from an EMBL/GenBank/DDBJ whole genome shotgun (WGS) entry which is preliminary data.</text>
</comment>
<dbReference type="Proteomes" id="UP000539372">
    <property type="component" value="Unassembled WGS sequence"/>
</dbReference>
<gene>
    <name evidence="2" type="ORF">HH303_03640</name>
</gene>
<evidence type="ECO:0000313" key="3">
    <source>
        <dbReference type="Proteomes" id="UP000539372"/>
    </source>
</evidence>
<keyword evidence="3" id="KW-1185">Reference proteome</keyword>
<dbReference type="Pfam" id="PF02698">
    <property type="entry name" value="DUF218"/>
    <property type="match status" value="1"/>
</dbReference>
<evidence type="ECO:0000259" key="1">
    <source>
        <dbReference type="Pfam" id="PF02698"/>
    </source>
</evidence>
<dbReference type="EMBL" id="JABBNT010000001">
    <property type="protein sequence ID" value="NMM43556.1"/>
    <property type="molecule type" value="Genomic_DNA"/>
</dbReference>